<keyword evidence="5" id="KW-1185">Reference proteome</keyword>
<dbReference type="RefSeq" id="WP_226930757.1">
    <property type="nucleotide sequence ID" value="NZ_FAOZ01000016.1"/>
</dbReference>
<dbReference type="InterPro" id="IPR001647">
    <property type="entry name" value="HTH_TetR"/>
</dbReference>
<dbReference type="InterPro" id="IPR036271">
    <property type="entry name" value="Tet_transcr_reg_TetR-rel_C_sf"/>
</dbReference>
<dbReference type="PROSITE" id="PS50977">
    <property type="entry name" value="HTH_TETR_2"/>
    <property type="match status" value="1"/>
</dbReference>
<reference evidence="5" key="1">
    <citation type="submission" date="2015-11" db="EMBL/GenBank/DDBJ databases">
        <authorList>
            <person name="Varghese N."/>
        </authorList>
    </citation>
    <scope>NUCLEOTIDE SEQUENCE [LARGE SCALE GENOMIC DNA]</scope>
    <source>
        <strain evidence="5">DSM 45899</strain>
    </source>
</reference>
<dbReference type="InterPro" id="IPR009057">
    <property type="entry name" value="Homeodomain-like_sf"/>
</dbReference>
<accession>A0A0S4QUC4</accession>
<dbReference type="PANTHER" id="PTHR30055:SF153">
    <property type="entry name" value="HTH-TYPE TRANSCRIPTIONAL REPRESSOR RV3405C"/>
    <property type="match status" value="1"/>
</dbReference>
<evidence type="ECO:0000259" key="3">
    <source>
        <dbReference type="PROSITE" id="PS50977"/>
    </source>
</evidence>
<name>A0A0S4QUC4_9ACTN</name>
<dbReference type="GO" id="GO:0003700">
    <property type="term" value="F:DNA-binding transcription factor activity"/>
    <property type="evidence" value="ECO:0007669"/>
    <property type="project" value="TreeGrafter"/>
</dbReference>
<evidence type="ECO:0000313" key="5">
    <source>
        <dbReference type="Proteomes" id="UP000198802"/>
    </source>
</evidence>
<evidence type="ECO:0000256" key="1">
    <source>
        <dbReference type="ARBA" id="ARBA00023125"/>
    </source>
</evidence>
<organism evidence="4 5">
    <name type="scientific">Parafrankia irregularis</name>
    <dbReference type="NCBI Taxonomy" id="795642"/>
    <lineage>
        <taxon>Bacteria</taxon>
        <taxon>Bacillati</taxon>
        <taxon>Actinomycetota</taxon>
        <taxon>Actinomycetes</taxon>
        <taxon>Frankiales</taxon>
        <taxon>Frankiaceae</taxon>
        <taxon>Parafrankia</taxon>
    </lineage>
</organism>
<dbReference type="InterPro" id="IPR050109">
    <property type="entry name" value="HTH-type_TetR-like_transc_reg"/>
</dbReference>
<protein>
    <submittedName>
        <fullName evidence="4">DNA-binding transcriptional regulator, AcrR family</fullName>
    </submittedName>
</protein>
<keyword evidence="1 2" id="KW-0238">DNA-binding</keyword>
<dbReference type="Pfam" id="PF18556">
    <property type="entry name" value="TetR_C_35"/>
    <property type="match status" value="1"/>
</dbReference>
<feature type="domain" description="HTH tetR-type" evidence="3">
    <location>
        <begin position="16"/>
        <end position="76"/>
    </location>
</feature>
<dbReference type="AlphaFoldDB" id="A0A0S4QUC4"/>
<dbReference type="Pfam" id="PF00440">
    <property type="entry name" value="TetR_N"/>
    <property type="match status" value="1"/>
</dbReference>
<dbReference type="EMBL" id="FAOZ01000016">
    <property type="protein sequence ID" value="CUU58038.1"/>
    <property type="molecule type" value="Genomic_DNA"/>
</dbReference>
<dbReference type="SUPFAM" id="SSF48498">
    <property type="entry name" value="Tetracyclin repressor-like, C-terminal domain"/>
    <property type="match status" value="1"/>
</dbReference>
<feature type="DNA-binding region" description="H-T-H motif" evidence="2">
    <location>
        <begin position="39"/>
        <end position="58"/>
    </location>
</feature>
<dbReference type="Gene3D" id="1.10.357.10">
    <property type="entry name" value="Tetracycline Repressor, domain 2"/>
    <property type="match status" value="1"/>
</dbReference>
<evidence type="ECO:0000313" key="4">
    <source>
        <dbReference type="EMBL" id="CUU58038.1"/>
    </source>
</evidence>
<proteinExistence type="predicted"/>
<dbReference type="SUPFAM" id="SSF46689">
    <property type="entry name" value="Homeodomain-like"/>
    <property type="match status" value="1"/>
</dbReference>
<dbReference type="Proteomes" id="UP000198802">
    <property type="component" value="Unassembled WGS sequence"/>
</dbReference>
<sequence length="211" mass="22942">MERALGASLDGAGSGDEIRDRVLDAAAELFGRSGIRRTSIEDVARRAGVSRITVYRRFPTKNVLVEEVLLRDLRAFLVSFRAVVGRAESAAERLVEGFCLALRTARVNPLFGGLIEVEPEVILPFLTTDGGAFLRAVSDFIAMQLRREQEAGEISGEVDINIVAEVLARMTLSFCLTPESQLDLDDPEQARTFARCFLAPLVTGVGSAGDQ</sequence>
<evidence type="ECO:0000256" key="2">
    <source>
        <dbReference type="PROSITE-ProRule" id="PRU00335"/>
    </source>
</evidence>
<dbReference type="PRINTS" id="PR00455">
    <property type="entry name" value="HTHTETR"/>
</dbReference>
<dbReference type="PANTHER" id="PTHR30055">
    <property type="entry name" value="HTH-TYPE TRANSCRIPTIONAL REGULATOR RUTR"/>
    <property type="match status" value="1"/>
</dbReference>
<dbReference type="InterPro" id="IPR040611">
    <property type="entry name" value="AlkX_C"/>
</dbReference>
<gene>
    <name evidence="4" type="ORF">Ga0074812_11668</name>
</gene>
<dbReference type="GO" id="GO:0000976">
    <property type="term" value="F:transcription cis-regulatory region binding"/>
    <property type="evidence" value="ECO:0007669"/>
    <property type="project" value="TreeGrafter"/>
</dbReference>